<sequence>MPGFTGAVRSAKYGGSATHWREKRLDHKAHSESSSSSRDVAGKSSWIRFKDIGDR</sequence>
<protein>
    <submittedName>
        <fullName evidence="2">Uncharacterized protein</fullName>
    </submittedName>
</protein>
<accession>A0AA88EHG2</accession>
<name>A0AA88EHG2_FICCA</name>
<evidence type="ECO:0000256" key="1">
    <source>
        <dbReference type="SAM" id="MobiDB-lite"/>
    </source>
</evidence>
<organism evidence="2 3">
    <name type="scientific">Ficus carica</name>
    <name type="common">Common fig</name>
    <dbReference type="NCBI Taxonomy" id="3494"/>
    <lineage>
        <taxon>Eukaryota</taxon>
        <taxon>Viridiplantae</taxon>
        <taxon>Streptophyta</taxon>
        <taxon>Embryophyta</taxon>
        <taxon>Tracheophyta</taxon>
        <taxon>Spermatophyta</taxon>
        <taxon>Magnoliopsida</taxon>
        <taxon>eudicotyledons</taxon>
        <taxon>Gunneridae</taxon>
        <taxon>Pentapetalae</taxon>
        <taxon>rosids</taxon>
        <taxon>fabids</taxon>
        <taxon>Rosales</taxon>
        <taxon>Moraceae</taxon>
        <taxon>Ficeae</taxon>
        <taxon>Ficus</taxon>
    </lineage>
</organism>
<evidence type="ECO:0000313" key="3">
    <source>
        <dbReference type="Proteomes" id="UP001187192"/>
    </source>
</evidence>
<dbReference type="AlphaFoldDB" id="A0AA88EHG2"/>
<dbReference type="Proteomes" id="UP001187192">
    <property type="component" value="Unassembled WGS sequence"/>
</dbReference>
<evidence type="ECO:0000313" key="2">
    <source>
        <dbReference type="EMBL" id="GMN75039.1"/>
    </source>
</evidence>
<feature type="region of interest" description="Disordered" evidence="1">
    <location>
        <begin position="1"/>
        <end position="42"/>
    </location>
</feature>
<comment type="caution">
    <text evidence="2">The sequence shown here is derived from an EMBL/GenBank/DDBJ whole genome shotgun (WGS) entry which is preliminary data.</text>
</comment>
<gene>
    <name evidence="2" type="ORF">TIFTF001_054500</name>
</gene>
<reference evidence="2" key="1">
    <citation type="submission" date="2023-07" db="EMBL/GenBank/DDBJ databases">
        <title>draft genome sequence of fig (Ficus carica).</title>
        <authorList>
            <person name="Takahashi T."/>
            <person name="Nishimura K."/>
        </authorList>
    </citation>
    <scope>NUCLEOTIDE SEQUENCE</scope>
</reference>
<keyword evidence="3" id="KW-1185">Reference proteome</keyword>
<feature type="compositionally biased region" description="Basic and acidic residues" evidence="1">
    <location>
        <begin position="19"/>
        <end position="31"/>
    </location>
</feature>
<proteinExistence type="predicted"/>
<dbReference type="EMBL" id="BTGU01014903">
    <property type="protein sequence ID" value="GMN75039.1"/>
    <property type="molecule type" value="Genomic_DNA"/>
</dbReference>